<evidence type="ECO:0000313" key="7">
    <source>
        <dbReference type="Proteomes" id="UP000216107"/>
    </source>
</evidence>
<feature type="domain" description="Transglycosylase SLT" evidence="4">
    <location>
        <begin position="142"/>
        <end position="244"/>
    </location>
</feature>
<dbReference type="Pfam" id="PF01464">
    <property type="entry name" value="SLT"/>
    <property type="match status" value="1"/>
</dbReference>
<dbReference type="PROSITE" id="PS51257">
    <property type="entry name" value="PROKAR_LIPOPROTEIN"/>
    <property type="match status" value="1"/>
</dbReference>
<dbReference type="InterPro" id="IPR018392">
    <property type="entry name" value="LysM"/>
</dbReference>
<dbReference type="EMBL" id="MDUX01000041">
    <property type="protein sequence ID" value="KAF7598657.1"/>
    <property type="molecule type" value="Genomic_DNA"/>
</dbReference>
<dbReference type="Proteomes" id="UP000216107">
    <property type="component" value="Unassembled WGS sequence"/>
</dbReference>
<evidence type="ECO:0000259" key="4">
    <source>
        <dbReference type="Pfam" id="PF01464"/>
    </source>
</evidence>
<feature type="region of interest" description="Disordered" evidence="2">
    <location>
        <begin position="414"/>
        <end position="449"/>
    </location>
</feature>
<sequence length="449" mass="49391">MKSLASLVCACFLLGCSALPTEPQQTEAPAPLPTSQPSYSAPAVQPSANERLAISKQLDSLANASSVQKDKPTAFQPGIRTVDLTAAQSDLWLRMRKGFAMPDLLSPTVDRQVQLLLANRQGLLTMLERGRPYLHHILDELEKRGMPSELALLPVVESAFNPHALSSASAAGLWQFIPSTGKVFQLRQNWWVDERRDVLASTTAALQYLQTTYEMHGDWHLALASYNWGENAVARAIKANQSAGRPTDFNSLRMPAETSQYVPKLQAIKQIVSFPEQYAIKLPEIPNQPYFMKVERSQAMDVALAAKLAEISLADFRLLNPAYNRPVIPGDHNADLLLPIENAQKFQLNLAIYNGPLLSWKTYTLPRRERVEDVARRLNLSAETLRTANGLKAGARLAVGYTLLIPGNVNTEARTAATGKPTPKTGRPISGKTDTAQPRVADSTRQPRG</sequence>
<evidence type="ECO:0000313" key="6">
    <source>
        <dbReference type="EMBL" id="PAS92547.1"/>
    </source>
</evidence>
<reference evidence="6 7" key="2">
    <citation type="submission" date="2017-07" db="EMBL/GenBank/DDBJ databases">
        <title>Candidatus Dactylopiibacterium carminicum, a nitrogen-fixing symbiont of the cochineal insect Dactylopius coccus and Dactylopius opuntiae (Hemiptera: Coccoidea: Dactylopiidae).</title>
        <authorList>
            <person name="Vera A."/>
        </authorList>
    </citation>
    <scope>NUCLEOTIDE SEQUENCE [LARGE SCALE GENOMIC DNA]</scope>
    <source>
        <strain evidence="6 7">NFDCM</strain>
    </source>
</reference>
<dbReference type="PANTHER" id="PTHR37423:SF2">
    <property type="entry name" value="MEMBRANE-BOUND LYTIC MUREIN TRANSGLYCOSYLASE C"/>
    <property type="match status" value="1"/>
</dbReference>
<accession>A0A272ER06</accession>
<evidence type="ECO:0000313" key="8">
    <source>
        <dbReference type="Proteomes" id="UP000623509"/>
    </source>
</evidence>
<dbReference type="InterPro" id="IPR008258">
    <property type="entry name" value="Transglycosylase_SLT_dom_1"/>
</dbReference>
<dbReference type="GO" id="GO:0016020">
    <property type="term" value="C:membrane"/>
    <property type="evidence" value="ECO:0007669"/>
    <property type="project" value="InterPro"/>
</dbReference>
<feature type="chain" id="PRO_5012267247" evidence="3">
    <location>
        <begin position="21"/>
        <end position="449"/>
    </location>
</feature>
<evidence type="ECO:0000256" key="2">
    <source>
        <dbReference type="SAM" id="MobiDB-lite"/>
    </source>
</evidence>
<dbReference type="SUPFAM" id="SSF53955">
    <property type="entry name" value="Lysozyme-like"/>
    <property type="match status" value="1"/>
</dbReference>
<evidence type="ECO:0000313" key="5">
    <source>
        <dbReference type="EMBL" id="KAF7598657.1"/>
    </source>
</evidence>
<dbReference type="PANTHER" id="PTHR37423">
    <property type="entry name" value="SOLUBLE LYTIC MUREIN TRANSGLYCOSYLASE-RELATED"/>
    <property type="match status" value="1"/>
</dbReference>
<dbReference type="InterPro" id="IPR000189">
    <property type="entry name" value="Transglyc_AS"/>
</dbReference>
<proteinExistence type="inferred from homology"/>
<dbReference type="RefSeq" id="WP_095525113.1">
    <property type="nucleotide sequence ID" value="NZ_MDUX01000041.1"/>
</dbReference>
<dbReference type="Gene3D" id="1.10.530.10">
    <property type="match status" value="1"/>
</dbReference>
<keyword evidence="3" id="KW-0732">Signal</keyword>
<dbReference type="OrthoDB" id="9815002at2"/>
<dbReference type="CDD" id="cd16894">
    <property type="entry name" value="MltD-like"/>
    <property type="match status" value="1"/>
</dbReference>
<dbReference type="CDD" id="cd00118">
    <property type="entry name" value="LysM"/>
    <property type="match status" value="1"/>
</dbReference>
<dbReference type="InterPro" id="IPR023346">
    <property type="entry name" value="Lysozyme-like_dom_sf"/>
</dbReference>
<reference evidence="5 8" key="1">
    <citation type="submission" date="2016-08" db="EMBL/GenBank/DDBJ databases">
        <title>Candidatus Dactylopiibacterium carminicum genome sequence.</title>
        <authorList>
            <person name="Ramirez-Puebla S.T."/>
            <person name="Ormeno-Orrillo E."/>
            <person name="Vera-Ponce De Leon A."/>
            <person name="Luis L."/>
            <person name="Sanchez-Flores A."/>
            <person name="Monica R."/>
            <person name="Martinez-Romero E."/>
        </authorList>
    </citation>
    <scope>NUCLEOTIDE SEQUENCE [LARGE SCALE GENOMIC DNA]</scope>
    <source>
        <strain evidence="5">END1</strain>
    </source>
</reference>
<dbReference type="Gene3D" id="3.10.350.10">
    <property type="entry name" value="LysM domain"/>
    <property type="match status" value="1"/>
</dbReference>
<feature type="region of interest" description="Disordered" evidence="2">
    <location>
        <begin position="24"/>
        <end position="46"/>
    </location>
</feature>
<protein>
    <submittedName>
        <fullName evidence="6">Lytic transglycosylase</fullName>
    </submittedName>
</protein>
<comment type="caution">
    <text evidence="6">The sequence shown here is derived from an EMBL/GenBank/DDBJ whole genome shotgun (WGS) entry which is preliminary data.</text>
</comment>
<dbReference type="AlphaFoldDB" id="A0A272ER06"/>
<evidence type="ECO:0000256" key="1">
    <source>
        <dbReference type="ARBA" id="ARBA00007734"/>
    </source>
</evidence>
<gene>
    <name evidence="5" type="ORF">BGI27_11970</name>
    <name evidence="6" type="ORF">CGU29_11050</name>
</gene>
<dbReference type="SUPFAM" id="SSF54106">
    <property type="entry name" value="LysM domain"/>
    <property type="match status" value="1"/>
</dbReference>
<keyword evidence="8" id="KW-1185">Reference proteome</keyword>
<dbReference type="Proteomes" id="UP000623509">
    <property type="component" value="Unassembled WGS sequence"/>
</dbReference>
<dbReference type="GO" id="GO:0000270">
    <property type="term" value="P:peptidoglycan metabolic process"/>
    <property type="evidence" value="ECO:0007669"/>
    <property type="project" value="InterPro"/>
</dbReference>
<feature type="compositionally biased region" description="Polar residues" evidence="2">
    <location>
        <begin position="24"/>
        <end position="39"/>
    </location>
</feature>
<feature type="signal peptide" evidence="3">
    <location>
        <begin position="1"/>
        <end position="20"/>
    </location>
</feature>
<dbReference type="GO" id="GO:0008933">
    <property type="term" value="F:peptidoglycan lytic transglycosylase activity"/>
    <property type="evidence" value="ECO:0007669"/>
    <property type="project" value="InterPro"/>
</dbReference>
<organism evidence="6 7">
    <name type="scientific">Candidatus Dactylopiibacterium carminicum</name>
    <dbReference type="NCBI Taxonomy" id="857335"/>
    <lineage>
        <taxon>Bacteria</taxon>
        <taxon>Pseudomonadati</taxon>
        <taxon>Pseudomonadota</taxon>
        <taxon>Betaproteobacteria</taxon>
        <taxon>Rhodocyclales</taxon>
        <taxon>Rhodocyclaceae</taxon>
        <taxon>Candidatus Dactylopiibacterium</taxon>
    </lineage>
</organism>
<comment type="similarity">
    <text evidence="1">Belongs to the transglycosylase Slt family.</text>
</comment>
<dbReference type="PROSITE" id="PS00922">
    <property type="entry name" value="TRANSGLYCOSYLASE"/>
    <property type="match status" value="1"/>
</dbReference>
<dbReference type="InterPro" id="IPR036779">
    <property type="entry name" value="LysM_dom_sf"/>
</dbReference>
<evidence type="ECO:0000256" key="3">
    <source>
        <dbReference type="SAM" id="SignalP"/>
    </source>
</evidence>
<name>A0A272ER06_9RHOO</name>
<dbReference type="EMBL" id="NMRN01000035">
    <property type="protein sequence ID" value="PAS92547.1"/>
    <property type="molecule type" value="Genomic_DNA"/>
</dbReference>